<name>Z9JIZ1_9GAMM</name>
<reference evidence="1 2" key="1">
    <citation type="journal article" date="2014" name="Genome Announc.">
        <title>Draft Genome Sequence of Xylella fastidiosa Pear Leaf Scorch Strain in Taiwan.</title>
        <authorList>
            <person name="Su C.C."/>
            <person name="Deng W.L."/>
            <person name="Jan F.J."/>
            <person name="Chang C.J."/>
            <person name="Huang H."/>
            <person name="Chen J."/>
        </authorList>
    </citation>
    <scope>NUCLEOTIDE SEQUENCE [LARGE SCALE GENOMIC DNA]</scope>
    <source>
        <strain evidence="1 2">PLS229</strain>
    </source>
</reference>
<proteinExistence type="predicted"/>
<gene>
    <name evidence="1" type="ORF">AF72_07295</name>
</gene>
<dbReference type="PATRIC" id="fig|1444770.3.peg.1735"/>
<protein>
    <submittedName>
        <fullName evidence="1">Uncharacterized protein</fullName>
    </submittedName>
</protein>
<evidence type="ECO:0000313" key="2">
    <source>
        <dbReference type="Proteomes" id="UP000020406"/>
    </source>
</evidence>
<dbReference type="Proteomes" id="UP000020406">
    <property type="component" value="Unassembled WGS sequence"/>
</dbReference>
<comment type="caution">
    <text evidence="1">The sequence shown here is derived from an EMBL/GenBank/DDBJ whole genome shotgun (WGS) entry which is preliminary data.</text>
</comment>
<evidence type="ECO:0000313" key="1">
    <source>
        <dbReference type="EMBL" id="EWS78129.1"/>
    </source>
</evidence>
<organism evidence="1 2">
    <name type="scientific">Xylella taiwanensis</name>
    <dbReference type="NCBI Taxonomy" id="1444770"/>
    <lineage>
        <taxon>Bacteria</taxon>
        <taxon>Pseudomonadati</taxon>
        <taxon>Pseudomonadota</taxon>
        <taxon>Gammaproteobacteria</taxon>
        <taxon>Lysobacterales</taxon>
        <taxon>Lysobacteraceae</taxon>
        <taxon>Xylella</taxon>
    </lineage>
</organism>
<accession>Z9JIZ1</accession>
<dbReference type="EMBL" id="JDSQ01000010">
    <property type="protein sequence ID" value="EWS78129.1"/>
    <property type="molecule type" value="Genomic_DNA"/>
</dbReference>
<dbReference type="AlphaFoldDB" id="Z9JIZ1"/>
<sequence>MEDVMVDLGIAKVNRHGQDAEPTDMLGILVKLTVIPRQCKGTISLQEWVIVVRASVVS</sequence>